<protein>
    <recommendedName>
        <fullName evidence="1">MAGE domain-containing protein</fullName>
    </recommendedName>
</protein>
<reference evidence="2" key="1">
    <citation type="submission" date="2023-04" db="EMBL/GenBank/DDBJ databases">
        <authorList>
            <consortium name="ELIXIR-Norway"/>
        </authorList>
    </citation>
    <scope>NUCLEOTIDE SEQUENCE [LARGE SCALE GENOMIC DNA]</scope>
</reference>
<dbReference type="InterPro" id="IPR037445">
    <property type="entry name" value="MAGE"/>
</dbReference>
<dbReference type="InterPro" id="IPR002190">
    <property type="entry name" value="MHD_dom"/>
</dbReference>
<name>A0ABN9A9W6_RANTA</name>
<dbReference type="InterPro" id="IPR041898">
    <property type="entry name" value="MAGE_WH1"/>
</dbReference>
<evidence type="ECO:0000313" key="3">
    <source>
        <dbReference type="Proteomes" id="UP001176941"/>
    </source>
</evidence>
<dbReference type="PROSITE" id="PS50838">
    <property type="entry name" value="MAGE"/>
    <property type="match status" value="2"/>
</dbReference>
<organism evidence="2 3">
    <name type="scientific">Rangifer tarandus platyrhynchus</name>
    <name type="common">Svalbard reindeer</name>
    <dbReference type="NCBI Taxonomy" id="3082113"/>
    <lineage>
        <taxon>Eukaryota</taxon>
        <taxon>Metazoa</taxon>
        <taxon>Chordata</taxon>
        <taxon>Craniata</taxon>
        <taxon>Vertebrata</taxon>
        <taxon>Euteleostomi</taxon>
        <taxon>Mammalia</taxon>
        <taxon>Eutheria</taxon>
        <taxon>Laurasiatheria</taxon>
        <taxon>Artiodactyla</taxon>
        <taxon>Ruminantia</taxon>
        <taxon>Pecora</taxon>
        <taxon>Cervidae</taxon>
        <taxon>Odocoileinae</taxon>
        <taxon>Rangifer</taxon>
    </lineage>
</organism>
<gene>
    <name evidence="2" type="ORF">MRATA1EN1_LOCUS30208</name>
</gene>
<feature type="domain" description="MAGE" evidence="1">
    <location>
        <begin position="1"/>
        <end position="193"/>
    </location>
</feature>
<dbReference type="InterPro" id="IPR041899">
    <property type="entry name" value="MAGE_WH2"/>
</dbReference>
<dbReference type="Proteomes" id="UP001176941">
    <property type="component" value="Chromosome X"/>
</dbReference>
<sequence>MVKFLLRKYRTKEPTSDAELLNEVLRDNQEHYPVVFRQAVECVLLVFGVDVKEVDRRKHIYIMVPTLGLTCDAMQRGGQGLPKAGLLVVVLSVILQNRDRGPEEEIWGALNKMGVYVGREHSIFGEPRELLTQVWVRDGYLEYRQVPDSTPARYEFLWGPRAFAETSKEKFTEYLLKVNQRAFRSFPLPSAEDLPLCFSSSATEEALPQEALNKMVANMVKFLLRKYRTKEPTSDAELLNEVLRDNQEHYPVVFRQAVECVLLVFGVDVKEVDRRKHIYIMVPTLGLTCDAMQRGGQGLPKAGLLVVVLSVILQNRDRGPEEEIWGALNKMGVYVGREHSIFGEPRELLTQVWVRDGYLEYRQVPDSTPARYEFLWGPRAFAETSKEKFTEYLLKVNQRAFRSFPLPSAEDVREEVGGP</sequence>
<dbReference type="Gene3D" id="1.10.10.1200">
    <property type="entry name" value="MAGE homology domain, winged helix WH1 motif"/>
    <property type="match status" value="2"/>
</dbReference>
<dbReference type="PANTHER" id="PTHR11736:SF81">
    <property type="entry name" value="MAGE DOMAIN-CONTAINING PROTEIN"/>
    <property type="match status" value="1"/>
</dbReference>
<dbReference type="Pfam" id="PF01454">
    <property type="entry name" value="MAGE"/>
    <property type="match status" value="2"/>
</dbReference>
<accession>A0ABN9A9W6</accession>
<evidence type="ECO:0000259" key="1">
    <source>
        <dbReference type="PROSITE" id="PS50838"/>
    </source>
</evidence>
<dbReference type="EMBL" id="OX460343">
    <property type="protein sequence ID" value="CAI9181246.1"/>
    <property type="molecule type" value="Genomic_DNA"/>
</dbReference>
<proteinExistence type="predicted"/>
<keyword evidence="3" id="KW-1185">Reference proteome</keyword>
<dbReference type="SMART" id="SM01373">
    <property type="entry name" value="MAGE"/>
    <property type="match status" value="2"/>
</dbReference>
<feature type="domain" description="MAGE" evidence="1">
    <location>
        <begin position="212"/>
        <end position="411"/>
    </location>
</feature>
<dbReference type="Gene3D" id="1.10.10.1210">
    <property type="entry name" value="MAGE homology domain, winged helix WH2 motif"/>
    <property type="match status" value="2"/>
</dbReference>
<evidence type="ECO:0000313" key="2">
    <source>
        <dbReference type="EMBL" id="CAI9181246.1"/>
    </source>
</evidence>
<dbReference type="PANTHER" id="PTHR11736">
    <property type="entry name" value="MELANOMA-ASSOCIATED ANTIGEN MAGE ANTIGEN"/>
    <property type="match status" value="1"/>
</dbReference>